<gene>
    <name evidence="1" type="ORF">GpartN1_g4045.t1</name>
</gene>
<keyword evidence="2" id="KW-1185">Reference proteome</keyword>
<name>A0A9C7PXA5_9RHOD</name>
<reference evidence="1" key="2">
    <citation type="submission" date="2022-01" db="EMBL/GenBank/DDBJ databases">
        <authorList>
            <person name="Hirooka S."/>
            <person name="Miyagishima S.Y."/>
        </authorList>
    </citation>
    <scope>NUCLEOTIDE SEQUENCE</scope>
    <source>
        <strain evidence="1">NBRC 102759</strain>
    </source>
</reference>
<accession>A0A9C7PXA5</accession>
<evidence type="ECO:0000313" key="1">
    <source>
        <dbReference type="EMBL" id="GJQ12254.1"/>
    </source>
</evidence>
<dbReference type="OrthoDB" id="10337044at2759"/>
<organism evidence="1 2">
    <name type="scientific">Galdieria partita</name>
    <dbReference type="NCBI Taxonomy" id="83374"/>
    <lineage>
        <taxon>Eukaryota</taxon>
        <taxon>Rhodophyta</taxon>
        <taxon>Bangiophyceae</taxon>
        <taxon>Galdieriales</taxon>
        <taxon>Galdieriaceae</taxon>
        <taxon>Galdieria</taxon>
    </lineage>
</organism>
<dbReference type="AlphaFoldDB" id="A0A9C7PXA5"/>
<comment type="caution">
    <text evidence="1">The sequence shown here is derived from an EMBL/GenBank/DDBJ whole genome shotgun (WGS) entry which is preliminary data.</text>
</comment>
<dbReference type="Proteomes" id="UP001061958">
    <property type="component" value="Unassembled WGS sequence"/>
</dbReference>
<sequence length="310" mass="37267">MFLFRAIFQIRHVGFRPVRVQLSKNRYCFILPHKRNETRLYKKSIKTCCQQGEPSFNPPDFEEHLIKAEEEEIAALLEHDFHIDLDPRKIDWPPNELRYNPEELRRRYAPHVSYEPVPLSSENLPLLWDTPRILSLFRLIIYIPFVLCLIWKNHRGCEFILVLSTWLSWLRKRSEAFVQCQATFLTFLEPLISKSMFWSCLIETAIEENNIWVSSLLWLLVPTEYFSLTLREWTTFCGRRFEAGYKNNVIDAMIEMIAILLLHSSVYWKLSKYILFCCLNIMTFWRLWSCIHYAMSAFEDRQQSEKRTMF</sequence>
<protein>
    <submittedName>
        <fullName evidence="1">Uncharacterized protein</fullName>
    </submittedName>
</protein>
<reference evidence="1" key="1">
    <citation type="journal article" date="2022" name="Proc. Natl. Acad. Sci. U.S.A.">
        <title>Life cycle and functional genomics of the unicellular red alga Galdieria for elucidating algal and plant evolution and industrial use.</title>
        <authorList>
            <person name="Hirooka S."/>
            <person name="Itabashi T."/>
            <person name="Ichinose T.M."/>
            <person name="Onuma R."/>
            <person name="Fujiwara T."/>
            <person name="Yamashita S."/>
            <person name="Jong L.W."/>
            <person name="Tomita R."/>
            <person name="Iwane A.H."/>
            <person name="Miyagishima S.Y."/>
        </authorList>
    </citation>
    <scope>NUCLEOTIDE SEQUENCE</scope>
    <source>
        <strain evidence="1">NBRC 102759</strain>
    </source>
</reference>
<proteinExistence type="predicted"/>
<evidence type="ECO:0000313" key="2">
    <source>
        <dbReference type="Proteomes" id="UP001061958"/>
    </source>
</evidence>
<dbReference type="EMBL" id="BQMJ01000031">
    <property type="protein sequence ID" value="GJQ12254.1"/>
    <property type="molecule type" value="Genomic_DNA"/>
</dbReference>